<keyword evidence="2" id="KW-1185">Reference proteome</keyword>
<feature type="non-terminal residue" evidence="1">
    <location>
        <position position="43"/>
    </location>
</feature>
<dbReference type="EMBL" id="CATNWA010006941">
    <property type="protein sequence ID" value="CAI9553095.1"/>
    <property type="molecule type" value="Genomic_DNA"/>
</dbReference>
<evidence type="ECO:0000313" key="2">
    <source>
        <dbReference type="Proteomes" id="UP001162483"/>
    </source>
</evidence>
<dbReference type="Proteomes" id="UP001162483">
    <property type="component" value="Unassembled WGS sequence"/>
</dbReference>
<accession>A0ABN9C065</accession>
<proteinExistence type="predicted"/>
<name>A0ABN9C065_9NEOB</name>
<comment type="caution">
    <text evidence="1">The sequence shown here is derived from an EMBL/GenBank/DDBJ whole genome shotgun (WGS) entry which is preliminary data.</text>
</comment>
<gene>
    <name evidence="1" type="ORF">SPARVUS_LOCUS3983209</name>
</gene>
<sequence>MGGTDGGNCWVLVDGTSGHRWLSAVLSSRCDSVRKVQLITNNC</sequence>
<protein>
    <submittedName>
        <fullName evidence="1">Uncharacterized protein</fullName>
    </submittedName>
</protein>
<organism evidence="1 2">
    <name type="scientific">Staurois parvus</name>
    <dbReference type="NCBI Taxonomy" id="386267"/>
    <lineage>
        <taxon>Eukaryota</taxon>
        <taxon>Metazoa</taxon>
        <taxon>Chordata</taxon>
        <taxon>Craniata</taxon>
        <taxon>Vertebrata</taxon>
        <taxon>Euteleostomi</taxon>
        <taxon>Amphibia</taxon>
        <taxon>Batrachia</taxon>
        <taxon>Anura</taxon>
        <taxon>Neobatrachia</taxon>
        <taxon>Ranoidea</taxon>
        <taxon>Ranidae</taxon>
        <taxon>Staurois</taxon>
    </lineage>
</organism>
<evidence type="ECO:0000313" key="1">
    <source>
        <dbReference type="EMBL" id="CAI9553095.1"/>
    </source>
</evidence>
<reference evidence="1" key="1">
    <citation type="submission" date="2023-05" db="EMBL/GenBank/DDBJ databases">
        <authorList>
            <person name="Stuckert A."/>
        </authorList>
    </citation>
    <scope>NUCLEOTIDE SEQUENCE</scope>
</reference>